<gene>
    <name evidence="1" type="ORF">OIDMADRAFT_27096</name>
</gene>
<sequence>MDKANEVLGQGEALLDEVNLLVRHGGDIGQINLSAMARPKQELQNNYAGGVQVHRAIVMWVYRMGVPDGCTGWVWLENCRFGGCPATIAIGPPGPSASMLVGGFLKTIYKLSTMTS</sequence>
<evidence type="ECO:0000313" key="1">
    <source>
        <dbReference type="EMBL" id="KIN02584.1"/>
    </source>
</evidence>
<dbReference type="HOGENOM" id="CLU_2097534_0_0_1"/>
<reference evidence="2" key="2">
    <citation type="submission" date="2015-01" db="EMBL/GenBank/DDBJ databases">
        <title>Evolutionary Origins and Diversification of the Mycorrhizal Mutualists.</title>
        <authorList>
            <consortium name="DOE Joint Genome Institute"/>
            <consortium name="Mycorrhizal Genomics Consortium"/>
            <person name="Kohler A."/>
            <person name="Kuo A."/>
            <person name="Nagy L.G."/>
            <person name="Floudas D."/>
            <person name="Copeland A."/>
            <person name="Barry K.W."/>
            <person name="Cichocki N."/>
            <person name="Veneault-Fourrey C."/>
            <person name="LaButti K."/>
            <person name="Lindquist E.A."/>
            <person name="Lipzen A."/>
            <person name="Lundell T."/>
            <person name="Morin E."/>
            <person name="Murat C."/>
            <person name="Riley R."/>
            <person name="Ohm R."/>
            <person name="Sun H."/>
            <person name="Tunlid A."/>
            <person name="Henrissat B."/>
            <person name="Grigoriev I.V."/>
            <person name="Hibbett D.S."/>
            <person name="Martin F."/>
        </authorList>
    </citation>
    <scope>NUCLEOTIDE SEQUENCE [LARGE SCALE GENOMIC DNA]</scope>
    <source>
        <strain evidence="2">Zn</strain>
    </source>
</reference>
<dbReference type="Proteomes" id="UP000054321">
    <property type="component" value="Unassembled WGS sequence"/>
</dbReference>
<evidence type="ECO:0000313" key="2">
    <source>
        <dbReference type="Proteomes" id="UP000054321"/>
    </source>
</evidence>
<proteinExistence type="predicted"/>
<protein>
    <submittedName>
        <fullName evidence="1">Uncharacterized protein</fullName>
    </submittedName>
</protein>
<reference evidence="1 2" key="1">
    <citation type="submission" date="2014-04" db="EMBL/GenBank/DDBJ databases">
        <authorList>
            <consortium name="DOE Joint Genome Institute"/>
            <person name="Kuo A."/>
            <person name="Martino E."/>
            <person name="Perotto S."/>
            <person name="Kohler A."/>
            <person name="Nagy L.G."/>
            <person name="Floudas D."/>
            <person name="Copeland A."/>
            <person name="Barry K.W."/>
            <person name="Cichocki N."/>
            <person name="Veneault-Fourrey C."/>
            <person name="LaButti K."/>
            <person name="Lindquist E.A."/>
            <person name="Lipzen A."/>
            <person name="Lundell T."/>
            <person name="Morin E."/>
            <person name="Murat C."/>
            <person name="Sun H."/>
            <person name="Tunlid A."/>
            <person name="Henrissat B."/>
            <person name="Grigoriev I.V."/>
            <person name="Hibbett D.S."/>
            <person name="Martin F."/>
            <person name="Nordberg H.P."/>
            <person name="Cantor M.N."/>
            <person name="Hua S.X."/>
        </authorList>
    </citation>
    <scope>NUCLEOTIDE SEQUENCE [LARGE SCALE GENOMIC DNA]</scope>
    <source>
        <strain evidence="1 2">Zn</strain>
    </source>
</reference>
<dbReference type="InParanoid" id="A0A0C3CUB0"/>
<organism evidence="1 2">
    <name type="scientific">Oidiodendron maius (strain Zn)</name>
    <dbReference type="NCBI Taxonomy" id="913774"/>
    <lineage>
        <taxon>Eukaryota</taxon>
        <taxon>Fungi</taxon>
        <taxon>Dikarya</taxon>
        <taxon>Ascomycota</taxon>
        <taxon>Pezizomycotina</taxon>
        <taxon>Leotiomycetes</taxon>
        <taxon>Leotiomycetes incertae sedis</taxon>
        <taxon>Myxotrichaceae</taxon>
        <taxon>Oidiodendron</taxon>
    </lineage>
</organism>
<accession>A0A0C3CUB0</accession>
<dbReference type="EMBL" id="KN832874">
    <property type="protein sequence ID" value="KIN02584.1"/>
    <property type="molecule type" value="Genomic_DNA"/>
</dbReference>
<name>A0A0C3CUB0_OIDMZ</name>
<dbReference type="AlphaFoldDB" id="A0A0C3CUB0"/>
<keyword evidence="2" id="KW-1185">Reference proteome</keyword>